<name>A0A1Q9AG58_9HYPH</name>
<feature type="domain" description="HTH luxR-type" evidence="2">
    <location>
        <begin position="315"/>
        <end position="380"/>
    </location>
</feature>
<dbReference type="GO" id="GO:0003677">
    <property type="term" value="F:DNA binding"/>
    <property type="evidence" value="ECO:0007669"/>
    <property type="project" value="UniProtKB-KW"/>
</dbReference>
<dbReference type="InterPro" id="IPR039420">
    <property type="entry name" value="WalR-like"/>
</dbReference>
<evidence type="ECO:0000313" key="3">
    <source>
        <dbReference type="EMBL" id="OLP53952.1"/>
    </source>
</evidence>
<accession>A0A1Q9AG58</accession>
<dbReference type="InterPro" id="IPR036388">
    <property type="entry name" value="WH-like_DNA-bd_sf"/>
</dbReference>
<evidence type="ECO:0000256" key="1">
    <source>
        <dbReference type="ARBA" id="ARBA00023125"/>
    </source>
</evidence>
<sequence length="381" mass="42152">MRQSQAELDGLSDVIGSIYETVLDETLWPQTLQMICVYTGGQASRIYWRDASNGIGETVYSWGIDPEFIRLYREKFVTLNPTYPASIFIKPGEVFASSQLVAHDAFQTSRFFREWAAPQGFFDAAIFNIQRYEASAAAFTVITGDQYGLVDERLRIRLRRLAPHIQRAALIRREIGRQEKRVRSLESALNQVEAAVFILGPDGVATWTNQSAQTLLARGDVVREGVQGLGLVDPAAQRLLRDALAGDVAEREVLLHTYPALIKMTDAEGTDWIAYLMLLEPNSSTKTAFEQVGRSARAALFIRRAEAVPSSGIEACAVLYGLTPGEVRVLHAAVQTHTVAEMALTLDISPNTVKKHLQAIFAKMGVSRRAAMIRAVLAARQ</sequence>
<dbReference type="PROSITE" id="PS50043">
    <property type="entry name" value="HTH_LUXR_2"/>
    <property type="match status" value="1"/>
</dbReference>
<dbReference type="STRING" id="1672749.BJF92_09355"/>
<dbReference type="PANTHER" id="PTHR43214">
    <property type="entry name" value="TWO-COMPONENT RESPONSE REGULATOR"/>
    <property type="match status" value="1"/>
</dbReference>
<dbReference type="InterPro" id="IPR000792">
    <property type="entry name" value="Tscrpt_reg_LuxR_C"/>
</dbReference>
<dbReference type="OrthoDB" id="5497412at2"/>
<dbReference type="SMART" id="SM00421">
    <property type="entry name" value="HTH_LUXR"/>
    <property type="match status" value="1"/>
</dbReference>
<dbReference type="Proteomes" id="UP000186143">
    <property type="component" value="Unassembled WGS sequence"/>
</dbReference>
<dbReference type="PANTHER" id="PTHR43214:SF42">
    <property type="entry name" value="TRANSCRIPTIONAL REGULATORY PROTEIN DESR"/>
    <property type="match status" value="1"/>
</dbReference>
<evidence type="ECO:0000313" key="4">
    <source>
        <dbReference type="Proteomes" id="UP000186143"/>
    </source>
</evidence>
<evidence type="ECO:0000259" key="2">
    <source>
        <dbReference type="PROSITE" id="PS50043"/>
    </source>
</evidence>
<gene>
    <name evidence="3" type="ORF">BJF92_09355</name>
</gene>
<dbReference type="SUPFAM" id="SSF46894">
    <property type="entry name" value="C-terminal effector domain of the bipartite response regulators"/>
    <property type="match status" value="1"/>
</dbReference>
<dbReference type="RefSeq" id="WP_075635893.1">
    <property type="nucleotide sequence ID" value="NZ_MKIO01000037.1"/>
</dbReference>
<protein>
    <recommendedName>
        <fullName evidence="2">HTH luxR-type domain-containing protein</fullName>
    </recommendedName>
</protein>
<dbReference type="AlphaFoldDB" id="A0A1Q9AG58"/>
<dbReference type="InterPro" id="IPR016032">
    <property type="entry name" value="Sig_transdc_resp-reg_C-effctor"/>
</dbReference>
<comment type="caution">
    <text evidence="3">The sequence shown here is derived from an EMBL/GenBank/DDBJ whole genome shotgun (WGS) entry which is preliminary data.</text>
</comment>
<dbReference type="GO" id="GO:0006355">
    <property type="term" value="P:regulation of DNA-templated transcription"/>
    <property type="evidence" value="ECO:0007669"/>
    <property type="project" value="InterPro"/>
</dbReference>
<dbReference type="Gene3D" id="1.10.10.10">
    <property type="entry name" value="Winged helix-like DNA-binding domain superfamily/Winged helix DNA-binding domain"/>
    <property type="match status" value="1"/>
</dbReference>
<dbReference type="CDD" id="cd06170">
    <property type="entry name" value="LuxR_C_like"/>
    <property type="match status" value="1"/>
</dbReference>
<dbReference type="EMBL" id="MKIO01000037">
    <property type="protein sequence ID" value="OLP53952.1"/>
    <property type="molecule type" value="Genomic_DNA"/>
</dbReference>
<organism evidence="3 4">
    <name type="scientific">Xaviernesmea rhizosphaerae</name>
    <dbReference type="NCBI Taxonomy" id="1672749"/>
    <lineage>
        <taxon>Bacteria</taxon>
        <taxon>Pseudomonadati</taxon>
        <taxon>Pseudomonadota</taxon>
        <taxon>Alphaproteobacteria</taxon>
        <taxon>Hyphomicrobiales</taxon>
        <taxon>Rhizobiaceae</taxon>
        <taxon>Rhizobium/Agrobacterium group</taxon>
        <taxon>Xaviernesmea</taxon>
    </lineage>
</organism>
<reference evidence="3 4" key="1">
    <citation type="submission" date="2016-09" db="EMBL/GenBank/DDBJ databases">
        <title>Rhizobium sp. nov., a novel species isolated from the rice rhizosphere.</title>
        <authorList>
            <person name="Zhao J."/>
            <person name="Zhang X."/>
        </authorList>
    </citation>
    <scope>NUCLEOTIDE SEQUENCE [LARGE SCALE GENOMIC DNA]</scope>
    <source>
        <strain evidence="3 4">MH17</strain>
    </source>
</reference>
<proteinExistence type="predicted"/>
<dbReference type="Pfam" id="PF00196">
    <property type="entry name" value="GerE"/>
    <property type="match status" value="1"/>
</dbReference>
<keyword evidence="1" id="KW-0238">DNA-binding</keyword>